<accession>A0A6F9DML8</accession>
<comment type="similarity">
    <text evidence="3">Belongs to the NECAP family.</text>
</comment>
<gene>
    <name evidence="9" type="primary">Necap1-002</name>
</gene>
<dbReference type="FunFam" id="2.30.29.30:FF:000064">
    <property type="entry name" value="Adaptin ear-binding coat-associated protein 1"/>
    <property type="match status" value="1"/>
</dbReference>
<dbReference type="GO" id="GO:0030125">
    <property type="term" value="C:clathrin vesicle coat"/>
    <property type="evidence" value="ECO:0007669"/>
    <property type="project" value="TreeGrafter"/>
</dbReference>
<evidence type="ECO:0000256" key="2">
    <source>
        <dbReference type="ARBA" id="ARBA00004640"/>
    </source>
</evidence>
<evidence type="ECO:0000256" key="5">
    <source>
        <dbReference type="ARBA" id="ARBA00022583"/>
    </source>
</evidence>
<dbReference type="GO" id="GO:0015031">
    <property type="term" value="P:protein transport"/>
    <property type="evidence" value="ECO:0007669"/>
    <property type="project" value="UniProtKB-KW"/>
</dbReference>
<reference evidence="9" key="1">
    <citation type="submission" date="2020-04" db="EMBL/GenBank/DDBJ databases">
        <authorList>
            <person name="Neveu A P."/>
        </authorList>
    </citation>
    <scope>NUCLEOTIDE SEQUENCE</scope>
    <source>
        <tissue evidence="9">Whole embryo</tissue>
    </source>
</reference>
<feature type="compositionally biased region" description="Low complexity" evidence="7">
    <location>
        <begin position="188"/>
        <end position="219"/>
    </location>
</feature>
<evidence type="ECO:0000256" key="4">
    <source>
        <dbReference type="ARBA" id="ARBA00022448"/>
    </source>
</evidence>
<feature type="domain" description="NECAP PHear" evidence="8">
    <location>
        <begin position="4"/>
        <end position="157"/>
    </location>
</feature>
<comment type="function">
    <text evidence="1">Involved in endocytosis.</text>
</comment>
<organism evidence="9">
    <name type="scientific">Phallusia mammillata</name>
    <dbReference type="NCBI Taxonomy" id="59560"/>
    <lineage>
        <taxon>Eukaryota</taxon>
        <taxon>Metazoa</taxon>
        <taxon>Chordata</taxon>
        <taxon>Tunicata</taxon>
        <taxon>Ascidiacea</taxon>
        <taxon>Phlebobranchia</taxon>
        <taxon>Ascidiidae</taxon>
        <taxon>Phallusia</taxon>
    </lineage>
</organism>
<evidence type="ECO:0000259" key="8">
    <source>
        <dbReference type="Pfam" id="PF07933"/>
    </source>
</evidence>
<evidence type="ECO:0000256" key="3">
    <source>
        <dbReference type="ARBA" id="ARBA00007736"/>
    </source>
</evidence>
<proteinExistence type="evidence at transcript level"/>
<dbReference type="InterPro" id="IPR012466">
    <property type="entry name" value="NECAP_PHear"/>
</dbReference>
<dbReference type="Gene3D" id="2.30.29.30">
    <property type="entry name" value="Pleckstrin-homology domain (PH domain)/Phosphotyrosine-binding domain (PTB)"/>
    <property type="match status" value="1"/>
</dbReference>
<keyword evidence="4" id="KW-0813">Transport</keyword>
<keyword evidence="5" id="KW-0254">Endocytosis</keyword>
<evidence type="ECO:0000256" key="1">
    <source>
        <dbReference type="ARBA" id="ARBA00002550"/>
    </source>
</evidence>
<dbReference type="PANTHER" id="PTHR12847">
    <property type="entry name" value="ATP-BINDING CASSETTE ABC TRANSPORTER-RELATED"/>
    <property type="match status" value="1"/>
</dbReference>
<evidence type="ECO:0000313" key="9">
    <source>
        <dbReference type="EMBL" id="CAB3264280.1"/>
    </source>
</evidence>
<feature type="region of interest" description="Disordered" evidence="7">
    <location>
        <begin position="160"/>
        <end position="228"/>
    </location>
</feature>
<dbReference type="AlphaFoldDB" id="A0A6F9DML8"/>
<dbReference type="GO" id="GO:0006897">
    <property type="term" value="P:endocytosis"/>
    <property type="evidence" value="ECO:0007669"/>
    <property type="project" value="UniProtKB-KW"/>
</dbReference>
<keyword evidence="6" id="KW-0653">Protein transport</keyword>
<dbReference type="InterPro" id="IPR011993">
    <property type="entry name" value="PH-like_dom_sf"/>
</dbReference>
<sequence length="228" mass="24770">MDDYERVLLVKNECFVYKLPPRPSNRGYKAADWGLDKPQWTGRMRIVVKGKGLSVKLEDRDGKLFAKAPIDIYPGICVESVTDSSRYFVLRIMDDNGRTAFIGAGFADRGDAFDFNVALQDHFKQIKTAETIESTPAVQPNLNLQLKEGQTMRINIGNKGANKTQAKPRPQGAAKAGGIFLPPPPGGAPVVKPPGGAVVEPKTDNSEWGEFSSSSASNNSGGGNWVQF</sequence>
<evidence type="ECO:0000256" key="7">
    <source>
        <dbReference type="SAM" id="MobiDB-lite"/>
    </source>
</evidence>
<evidence type="ECO:0000256" key="6">
    <source>
        <dbReference type="ARBA" id="ARBA00022927"/>
    </source>
</evidence>
<comment type="subcellular location">
    <subcellularLocation>
        <location evidence="2">Cytoplasmic vesicle</location>
        <location evidence="2">Clathrin-coated vesicle membrane</location>
    </subcellularLocation>
</comment>
<dbReference type="PANTHER" id="PTHR12847:SF9">
    <property type="entry name" value="NECAP-LIKE PROTEIN CG9132"/>
    <property type="match status" value="1"/>
</dbReference>
<name>A0A6F9DML8_9ASCI</name>
<dbReference type="SUPFAM" id="SSF50729">
    <property type="entry name" value="PH domain-like"/>
    <property type="match status" value="1"/>
</dbReference>
<dbReference type="CDD" id="cd13228">
    <property type="entry name" value="PHear_NECAP"/>
    <property type="match status" value="1"/>
</dbReference>
<dbReference type="Pfam" id="PF07933">
    <property type="entry name" value="DUF1681"/>
    <property type="match status" value="1"/>
</dbReference>
<protein>
    <submittedName>
        <fullName evidence="9">Adaptin ear-binding coat-associated protein 1-like</fullName>
    </submittedName>
</protein>
<dbReference type="EMBL" id="LR788418">
    <property type="protein sequence ID" value="CAB3264280.1"/>
    <property type="molecule type" value="mRNA"/>
</dbReference>